<dbReference type="Proteomes" id="UP000722750">
    <property type="component" value="Unassembled WGS sequence"/>
</dbReference>
<reference evidence="7" key="1">
    <citation type="journal article" date="2021" name="ISME J.">
        <title>Fine-scale metabolic discontinuity in a stratified prokaryote microbiome of a Red Sea deep halocline.</title>
        <authorList>
            <person name="Michoud G."/>
            <person name="Ngugi D.K."/>
            <person name="Barozzi A."/>
            <person name="Merlino G."/>
            <person name="Calleja M.L."/>
            <person name="Delgado-Huertas A."/>
            <person name="Moran X.A.G."/>
            <person name="Daffonchio D."/>
        </authorList>
    </citation>
    <scope>NUCLEOTIDE SEQUENCE</scope>
    <source>
        <strain evidence="7">SuakinDeep_MAG55_1</strain>
    </source>
</reference>
<feature type="transmembrane region" description="Helical" evidence="6">
    <location>
        <begin position="6"/>
        <end position="32"/>
    </location>
</feature>
<keyword evidence="2" id="KW-1003">Cell membrane</keyword>
<dbReference type="EMBL" id="JAANXD010000082">
    <property type="protein sequence ID" value="MBS1259146.1"/>
    <property type="molecule type" value="Genomic_DNA"/>
</dbReference>
<dbReference type="Pfam" id="PF04277">
    <property type="entry name" value="OAD_gamma"/>
    <property type="match status" value="1"/>
</dbReference>
<evidence type="ECO:0000256" key="1">
    <source>
        <dbReference type="ARBA" id="ARBA00004236"/>
    </source>
</evidence>
<evidence type="ECO:0000256" key="4">
    <source>
        <dbReference type="ARBA" id="ARBA00022989"/>
    </source>
</evidence>
<organism evidence="7 8">
    <name type="scientific">Candidatus Scalindua arabica</name>
    <dbReference type="NCBI Taxonomy" id="1127984"/>
    <lineage>
        <taxon>Bacteria</taxon>
        <taxon>Pseudomonadati</taxon>
        <taxon>Planctomycetota</taxon>
        <taxon>Candidatus Brocadiia</taxon>
        <taxon>Candidatus Brocadiales</taxon>
        <taxon>Candidatus Scalinduaceae</taxon>
        <taxon>Candidatus Scalindua</taxon>
    </lineage>
</organism>
<dbReference type="GO" id="GO:0036376">
    <property type="term" value="P:sodium ion export across plasma membrane"/>
    <property type="evidence" value="ECO:0007669"/>
    <property type="project" value="InterPro"/>
</dbReference>
<dbReference type="AlphaFoldDB" id="A0A941W574"/>
<name>A0A941W574_9BACT</name>
<dbReference type="GO" id="GO:0005886">
    <property type="term" value="C:plasma membrane"/>
    <property type="evidence" value="ECO:0007669"/>
    <property type="project" value="UniProtKB-SubCell"/>
</dbReference>
<accession>A0A941W574</accession>
<evidence type="ECO:0000256" key="5">
    <source>
        <dbReference type="ARBA" id="ARBA00023136"/>
    </source>
</evidence>
<evidence type="ECO:0000313" key="7">
    <source>
        <dbReference type="EMBL" id="MBS1259146.1"/>
    </source>
</evidence>
<dbReference type="InterPro" id="IPR005899">
    <property type="entry name" value="Na_pump_deCOase"/>
</dbReference>
<protein>
    <submittedName>
        <fullName evidence="7">Oxaloacetate decarboxylase gamma chain</fullName>
    </submittedName>
</protein>
<evidence type="ECO:0000256" key="3">
    <source>
        <dbReference type="ARBA" id="ARBA00022692"/>
    </source>
</evidence>
<sequence>MTGNAFMLMFVGMSVVFIFLVLLNLAMSLLAYCTREHTSREQAALAEEELARRSKKKKSIDTGDIGTQAAVISAAVHAFRST</sequence>
<dbReference type="NCBIfam" id="TIGR01195">
    <property type="entry name" value="oadG_fam"/>
    <property type="match status" value="1"/>
</dbReference>
<keyword evidence="3 6" id="KW-0812">Transmembrane</keyword>
<evidence type="ECO:0000256" key="2">
    <source>
        <dbReference type="ARBA" id="ARBA00022475"/>
    </source>
</evidence>
<comment type="subcellular location">
    <subcellularLocation>
        <location evidence="1">Cell membrane</location>
    </subcellularLocation>
</comment>
<proteinExistence type="predicted"/>
<evidence type="ECO:0000313" key="8">
    <source>
        <dbReference type="Proteomes" id="UP000722750"/>
    </source>
</evidence>
<comment type="caution">
    <text evidence="7">The sequence shown here is derived from an EMBL/GenBank/DDBJ whole genome shotgun (WGS) entry which is preliminary data.</text>
</comment>
<gene>
    <name evidence="7" type="ORF">MAG551_02212</name>
</gene>
<evidence type="ECO:0000256" key="6">
    <source>
        <dbReference type="SAM" id="Phobius"/>
    </source>
</evidence>
<keyword evidence="5 6" id="KW-0472">Membrane</keyword>
<keyword evidence="4 6" id="KW-1133">Transmembrane helix</keyword>
<dbReference type="GO" id="GO:0015081">
    <property type="term" value="F:sodium ion transmembrane transporter activity"/>
    <property type="evidence" value="ECO:0007669"/>
    <property type="project" value="InterPro"/>
</dbReference>